<evidence type="ECO:0008006" key="3">
    <source>
        <dbReference type="Google" id="ProtNLM"/>
    </source>
</evidence>
<proteinExistence type="predicted"/>
<dbReference type="NCBIfam" id="TIGR03347">
    <property type="entry name" value="VI_chp_1"/>
    <property type="match status" value="1"/>
</dbReference>
<gene>
    <name evidence="1" type="ORF">BOH74_04115</name>
</gene>
<dbReference type="AlphaFoldDB" id="A0A854A2A1"/>
<dbReference type="Proteomes" id="UP000185990">
    <property type="component" value="Unassembled WGS sequence"/>
</dbReference>
<evidence type="ECO:0000313" key="1">
    <source>
        <dbReference type="EMBL" id="OKA28000.1"/>
    </source>
</evidence>
<evidence type="ECO:0000313" key="2">
    <source>
        <dbReference type="Proteomes" id="UP000185990"/>
    </source>
</evidence>
<dbReference type="Pfam" id="PF06996">
    <property type="entry name" value="T6SS_TssG"/>
    <property type="match status" value="1"/>
</dbReference>
<dbReference type="PANTHER" id="PTHR35564">
    <property type="match status" value="1"/>
</dbReference>
<organism evidence="1 2">
    <name type="scientific">Pseudomonas versuta</name>
    <dbReference type="NCBI Taxonomy" id="1788301"/>
    <lineage>
        <taxon>Bacteria</taxon>
        <taxon>Pseudomonadati</taxon>
        <taxon>Pseudomonadota</taxon>
        <taxon>Gammaproteobacteria</taxon>
        <taxon>Pseudomonadales</taxon>
        <taxon>Pseudomonadaceae</taxon>
        <taxon>Pseudomonas</taxon>
    </lineage>
</organism>
<comment type="caution">
    <text evidence="1">The sequence shown here is derived from an EMBL/GenBank/DDBJ whole genome shotgun (WGS) entry which is preliminary data.</text>
</comment>
<dbReference type="RefSeq" id="WP_073509024.1">
    <property type="nucleotide sequence ID" value="NZ_MPJD01000006.1"/>
</dbReference>
<dbReference type="EMBL" id="MPJD01000006">
    <property type="protein sequence ID" value="OKA28000.1"/>
    <property type="molecule type" value="Genomic_DNA"/>
</dbReference>
<dbReference type="InterPro" id="IPR010732">
    <property type="entry name" value="T6SS_TssG-like"/>
</dbReference>
<accession>A0A854A2A1</accession>
<dbReference type="PANTHER" id="PTHR35564:SF4">
    <property type="entry name" value="CYTOPLASMIC PROTEIN"/>
    <property type="match status" value="1"/>
</dbReference>
<reference evidence="1 2" key="1">
    <citation type="submission" date="2016-11" db="EMBL/GenBank/DDBJ databases">
        <title>Draft genome of Pseudomonas versuta A4R1.12.</title>
        <authorList>
            <person name="See-Too W.-S."/>
        </authorList>
    </citation>
    <scope>NUCLEOTIDE SEQUENCE [LARGE SCALE GENOMIC DNA]</scope>
    <source>
        <strain evidence="1 2">A4R1.12</strain>
    </source>
</reference>
<sequence length="328" mass="36917">MHDPLDFWSQLQTGAWRFDFFSALRCVDALDSRAPRLGTSDHLHQDPLRLGQAVSLGFEPGMLRNLQLREGQAARLAVTFFGLTGVNGPMPLAFSEDVLSRQINHNDFMLADFLDIFHHRLLCLLYRSWAVTRPVVSADRADQDRFGDYVQAFAPRSERYYAPRYVDQRRSAEGLLGVLSEHLQMPVRLQQWFGRWSAQASAQQPQLGGRGAAQLGQGSLLGRRVWNAQHSVRLLLGPLPMARLQQFLSGAALLHSFSRLVDDYLGGCFEWDVQLLLADPAQTAVRLGGNQALGLASWLPGTPRSLRPRACVLSRARLQRLQQELRHD</sequence>
<protein>
    <recommendedName>
        <fullName evidence="3">Type VI secretion protein</fullName>
    </recommendedName>
</protein>
<name>A0A854A2A1_9PSED</name>